<feature type="region of interest" description="Disordered" evidence="2">
    <location>
        <begin position="1"/>
        <end position="38"/>
    </location>
</feature>
<comment type="caution">
    <text evidence="5">The sequence shown here is derived from an EMBL/GenBank/DDBJ whole genome shotgun (WGS) entry which is preliminary data.</text>
</comment>
<dbReference type="InterPro" id="IPR033121">
    <property type="entry name" value="PEPTIDASE_A1"/>
</dbReference>
<dbReference type="PANTHER" id="PTHR47966">
    <property type="entry name" value="BETA-SITE APP-CLEAVING ENZYME, ISOFORM A-RELATED"/>
    <property type="match status" value="1"/>
</dbReference>
<dbReference type="PANTHER" id="PTHR47966:SF51">
    <property type="entry name" value="BETA-SITE APP-CLEAVING ENZYME, ISOFORM A-RELATED"/>
    <property type="match status" value="1"/>
</dbReference>
<feature type="region of interest" description="Disordered" evidence="2">
    <location>
        <begin position="539"/>
        <end position="567"/>
    </location>
</feature>
<comment type="similarity">
    <text evidence="1">Belongs to the peptidase A1 family.</text>
</comment>
<keyword evidence="3" id="KW-1133">Transmembrane helix</keyword>
<dbReference type="GO" id="GO:0006508">
    <property type="term" value="P:proteolysis"/>
    <property type="evidence" value="ECO:0007669"/>
    <property type="project" value="UniProtKB-KW"/>
</dbReference>
<dbReference type="Gene3D" id="2.40.70.10">
    <property type="entry name" value="Acid Proteases"/>
    <property type="match status" value="2"/>
</dbReference>
<accession>A0A9P4VQU2</accession>
<protein>
    <submittedName>
        <fullName evidence="5">Acid protease</fullName>
    </submittedName>
</protein>
<evidence type="ECO:0000259" key="4">
    <source>
        <dbReference type="PROSITE" id="PS51767"/>
    </source>
</evidence>
<feature type="compositionally biased region" description="Basic and acidic residues" evidence="2">
    <location>
        <begin position="9"/>
        <end position="21"/>
    </location>
</feature>
<dbReference type="SUPFAM" id="SSF50630">
    <property type="entry name" value="Acid proteases"/>
    <property type="match status" value="1"/>
</dbReference>
<keyword evidence="3" id="KW-0812">Transmembrane</keyword>
<evidence type="ECO:0000313" key="6">
    <source>
        <dbReference type="Proteomes" id="UP000799429"/>
    </source>
</evidence>
<evidence type="ECO:0000256" key="2">
    <source>
        <dbReference type="SAM" id="MobiDB-lite"/>
    </source>
</evidence>
<dbReference type="GO" id="GO:0004190">
    <property type="term" value="F:aspartic-type endopeptidase activity"/>
    <property type="evidence" value="ECO:0007669"/>
    <property type="project" value="InterPro"/>
</dbReference>
<evidence type="ECO:0000256" key="1">
    <source>
        <dbReference type="ARBA" id="ARBA00007447"/>
    </source>
</evidence>
<proteinExistence type="inferred from homology"/>
<dbReference type="AlphaFoldDB" id="A0A9P4VQU2"/>
<keyword evidence="5" id="KW-0378">Hydrolase</keyword>
<name>A0A9P4VQU2_9PEZI</name>
<sequence>MRSGSPIGRRQDSTADQDNRPRAITIEPTGDFDGNDGDWSTFPLRIGNPAQTVKLLIATSGQETWTISTDSCNVTDSDCRNKRGYLFNPFSSDSWESNAMYELSDQSNLGYYGIGTYGFDEVGIGWTGSGGPKVNHSIIAATDSEDFYLGLIGISNRPTNFSTFNDPQPSLLTLLRDNEEIPSLSYGYNAGAKYREQGIQASLTLGGYDQSRFTPNDVIFKMNPVTYRDIVVGISSISIRDQSSEVSLYREKIYALLDGGTSHIWLPKDACDNFESAFGLMYDETFNLYFLTDQQHHKAAEQNANITFELFANFSVSGSLNITLPYSSFDLTLTSDYPGVDTSRRYFPLRRAANETQYTLGRTFLQEAYLIVDYERDNFSVHQAWWDSSSEPDIVTIESPNSGESDVNDSFYTLPNSDDKETLSTASMIGIIVGVLIFIILVFLLAGLWYFRRRRRQQKQHLESQSDDSSSSRTTKGVELEGRPYFEIMDEKVGYEMDAGMVAELDAGVARVEAPGRVPSEEIDGKEVGRAELEAMEKECGNKDEEMVAKGERGVAKEEKGELVSPL</sequence>
<dbReference type="PROSITE" id="PS51767">
    <property type="entry name" value="PEPTIDASE_A1"/>
    <property type="match status" value="1"/>
</dbReference>
<evidence type="ECO:0000313" key="5">
    <source>
        <dbReference type="EMBL" id="KAF2842276.1"/>
    </source>
</evidence>
<gene>
    <name evidence="5" type="ORF">M501DRAFT_988518</name>
</gene>
<feature type="domain" description="Peptidase A1" evidence="4">
    <location>
        <begin position="40"/>
        <end position="382"/>
    </location>
</feature>
<reference evidence="5" key="1">
    <citation type="journal article" date="2020" name="Stud. Mycol.">
        <title>101 Dothideomycetes genomes: a test case for predicting lifestyles and emergence of pathogens.</title>
        <authorList>
            <person name="Haridas S."/>
            <person name="Albert R."/>
            <person name="Binder M."/>
            <person name="Bloem J."/>
            <person name="Labutti K."/>
            <person name="Salamov A."/>
            <person name="Andreopoulos B."/>
            <person name="Baker S."/>
            <person name="Barry K."/>
            <person name="Bills G."/>
            <person name="Bluhm B."/>
            <person name="Cannon C."/>
            <person name="Castanera R."/>
            <person name="Culley D."/>
            <person name="Daum C."/>
            <person name="Ezra D."/>
            <person name="Gonzalez J."/>
            <person name="Henrissat B."/>
            <person name="Kuo A."/>
            <person name="Liang C."/>
            <person name="Lipzen A."/>
            <person name="Lutzoni F."/>
            <person name="Magnuson J."/>
            <person name="Mondo S."/>
            <person name="Nolan M."/>
            <person name="Ohm R."/>
            <person name="Pangilinan J."/>
            <person name="Park H.-J."/>
            <person name="Ramirez L."/>
            <person name="Alfaro M."/>
            <person name="Sun H."/>
            <person name="Tritt A."/>
            <person name="Yoshinaga Y."/>
            <person name="Zwiers L.-H."/>
            <person name="Turgeon B."/>
            <person name="Goodwin S."/>
            <person name="Spatafora J."/>
            <person name="Crous P."/>
            <person name="Grigoriev I."/>
        </authorList>
    </citation>
    <scope>NUCLEOTIDE SEQUENCE</scope>
    <source>
        <strain evidence="5">CBS 101060</strain>
    </source>
</reference>
<keyword evidence="6" id="KW-1185">Reference proteome</keyword>
<dbReference type="OrthoDB" id="4074350at2759"/>
<dbReference type="InterPro" id="IPR034164">
    <property type="entry name" value="Pepsin-like_dom"/>
</dbReference>
<dbReference type="PRINTS" id="PR00792">
    <property type="entry name" value="PEPSIN"/>
</dbReference>
<dbReference type="InterPro" id="IPR001461">
    <property type="entry name" value="Aspartic_peptidase_A1"/>
</dbReference>
<feature type="transmembrane region" description="Helical" evidence="3">
    <location>
        <begin position="428"/>
        <end position="451"/>
    </location>
</feature>
<dbReference type="CDD" id="cd05471">
    <property type="entry name" value="pepsin_like"/>
    <property type="match status" value="1"/>
</dbReference>
<dbReference type="GO" id="GO:0000324">
    <property type="term" value="C:fungal-type vacuole"/>
    <property type="evidence" value="ECO:0007669"/>
    <property type="project" value="TreeGrafter"/>
</dbReference>
<dbReference type="InterPro" id="IPR021109">
    <property type="entry name" value="Peptidase_aspartic_dom_sf"/>
</dbReference>
<keyword evidence="5" id="KW-0645">Protease</keyword>
<dbReference type="EMBL" id="MU006090">
    <property type="protein sequence ID" value="KAF2842276.1"/>
    <property type="molecule type" value="Genomic_DNA"/>
</dbReference>
<keyword evidence="3" id="KW-0472">Membrane</keyword>
<dbReference type="Proteomes" id="UP000799429">
    <property type="component" value="Unassembled WGS sequence"/>
</dbReference>
<dbReference type="Pfam" id="PF00026">
    <property type="entry name" value="Asp"/>
    <property type="match status" value="1"/>
</dbReference>
<evidence type="ECO:0000256" key="3">
    <source>
        <dbReference type="SAM" id="Phobius"/>
    </source>
</evidence>
<organism evidence="5 6">
    <name type="scientific">Patellaria atrata CBS 101060</name>
    <dbReference type="NCBI Taxonomy" id="1346257"/>
    <lineage>
        <taxon>Eukaryota</taxon>
        <taxon>Fungi</taxon>
        <taxon>Dikarya</taxon>
        <taxon>Ascomycota</taxon>
        <taxon>Pezizomycotina</taxon>
        <taxon>Dothideomycetes</taxon>
        <taxon>Dothideomycetes incertae sedis</taxon>
        <taxon>Patellariales</taxon>
        <taxon>Patellariaceae</taxon>
        <taxon>Patellaria</taxon>
    </lineage>
</organism>